<dbReference type="GO" id="GO:0003700">
    <property type="term" value="F:DNA-binding transcription factor activity"/>
    <property type="evidence" value="ECO:0007669"/>
    <property type="project" value="TreeGrafter"/>
</dbReference>
<dbReference type="STRING" id="1280514.AXFE_01180"/>
<dbReference type="EMBL" id="JXYS01000001">
    <property type="protein sequence ID" value="KJF19081.1"/>
    <property type="molecule type" value="Genomic_DNA"/>
</dbReference>
<dbReference type="Gene3D" id="1.10.10.10">
    <property type="entry name" value="Winged helix-like DNA-binding domain superfamily/Winged helix DNA-binding domain"/>
    <property type="match status" value="1"/>
</dbReference>
<evidence type="ECO:0000313" key="2">
    <source>
        <dbReference type="Proteomes" id="UP000032360"/>
    </source>
</evidence>
<sequence>MADATIECVRVSTRGDYASRALLSLALHSDEPGPTSVQEVAKRTGLPQPYLEQILLALKGAGLVRSKRGVGGGYILARSPETITLGQIVSAVDGPIVAGDFGLPHENGACEHEGQCVLLSVWDEVGQHMREHLNSFTLANMVKRARGESVESIKTPDHHLS</sequence>
<dbReference type="PROSITE" id="PS51197">
    <property type="entry name" value="HTH_RRF2_2"/>
    <property type="match status" value="1"/>
</dbReference>
<dbReference type="PATRIC" id="fig|1280514.3.peg.168"/>
<comment type="caution">
    <text evidence="1">The sequence shown here is derived from an EMBL/GenBank/DDBJ whole genome shotgun (WGS) entry which is preliminary data.</text>
</comment>
<dbReference type="InterPro" id="IPR000944">
    <property type="entry name" value="Tscrpt_reg_Rrf2"/>
</dbReference>
<dbReference type="GO" id="GO:0005829">
    <property type="term" value="C:cytosol"/>
    <property type="evidence" value="ECO:0007669"/>
    <property type="project" value="TreeGrafter"/>
</dbReference>
<dbReference type="PROSITE" id="PS01332">
    <property type="entry name" value="HTH_RRF2_1"/>
    <property type="match status" value="1"/>
</dbReference>
<evidence type="ECO:0000313" key="1">
    <source>
        <dbReference type="EMBL" id="KJF19081.1"/>
    </source>
</evidence>
<dbReference type="PANTHER" id="PTHR33221:SF16">
    <property type="entry name" value="HTH-TYPE TRANSCRIPTIONAL REGULATOR SLR0846-RELATED"/>
    <property type="match status" value="1"/>
</dbReference>
<dbReference type="PANTHER" id="PTHR33221">
    <property type="entry name" value="WINGED HELIX-TURN-HELIX TRANSCRIPTIONAL REGULATOR, RRF2 FAMILY"/>
    <property type="match status" value="1"/>
</dbReference>
<dbReference type="InterPro" id="IPR030489">
    <property type="entry name" value="TR_Rrf2-type_CS"/>
</dbReference>
<dbReference type="Proteomes" id="UP000032360">
    <property type="component" value="Unassembled WGS sequence"/>
</dbReference>
<dbReference type="NCBIfam" id="TIGR00738">
    <property type="entry name" value="rrf2_super"/>
    <property type="match status" value="1"/>
</dbReference>
<dbReference type="Pfam" id="PF02082">
    <property type="entry name" value="Rrf2"/>
    <property type="match status" value="1"/>
</dbReference>
<dbReference type="SUPFAM" id="SSF46785">
    <property type="entry name" value="Winged helix' DNA-binding domain"/>
    <property type="match status" value="1"/>
</dbReference>
<keyword evidence="2" id="KW-1185">Reference proteome</keyword>
<organism evidence="1 2">
    <name type="scientific">Acidithrix ferrooxidans</name>
    <dbReference type="NCBI Taxonomy" id="1280514"/>
    <lineage>
        <taxon>Bacteria</taxon>
        <taxon>Bacillati</taxon>
        <taxon>Actinomycetota</taxon>
        <taxon>Acidimicrobiia</taxon>
        <taxon>Acidimicrobiales</taxon>
        <taxon>Acidimicrobiaceae</taxon>
        <taxon>Acidithrix</taxon>
    </lineage>
</organism>
<accession>A0A0D8HPM9</accession>
<dbReference type="InterPro" id="IPR036390">
    <property type="entry name" value="WH_DNA-bd_sf"/>
</dbReference>
<dbReference type="AlphaFoldDB" id="A0A0D8HPM9"/>
<dbReference type="InterPro" id="IPR036388">
    <property type="entry name" value="WH-like_DNA-bd_sf"/>
</dbReference>
<gene>
    <name evidence="1" type="primary">iscR1</name>
    <name evidence="1" type="ORF">AXFE_01180</name>
</gene>
<reference evidence="1 2" key="1">
    <citation type="submission" date="2015-01" db="EMBL/GenBank/DDBJ databases">
        <title>Draft genome of the acidophilic iron oxidizer Acidithrix ferrooxidans strain Py-F3.</title>
        <authorList>
            <person name="Poehlein A."/>
            <person name="Eisen S."/>
            <person name="Schloemann M."/>
            <person name="Johnson B.D."/>
            <person name="Daniel R."/>
            <person name="Muehling M."/>
        </authorList>
    </citation>
    <scope>NUCLEOTIDE SEQUENCE [LARGE SCALE GENOMIC DNA]</scope>
    <source>
        <strain evidence="1 2">Py-F3</strain>
    </source>
</reference>
<dbReference type="RefSeq" id="WP_235347492.1">
    <property type="nucleotide sequence ID" value="NZ_JXYS01000001.1"/>
</dbReference>
<protein>
    <submittedName>
        <fullName evidence="1">HTH-type transcriptional regulator IscR</fullName>
    </submittedName>
</protein>
<name>A0A0D8HPM9_9ACTN</name>
<proteinExistence type="predicted"/>